<name>A0A4Q7LIQ2_9BURK</name>
<proteinExistence type="inferred from homology"/>
<dbReference type="PANTHER" id="PTHR30126">
    <property type="entry name" value="HTH-TYPE TRANSCRIPTIONAL REGULATOR"/>
    <property type="match status" value="1"/>
</dbReference>
<dbReference type="Pfam" id="PF03466">
    <property type="entry name" value="LysR_substrate"/>
    <property type="match status" value="1"/>
</dbReference>
<dbReference type="SUPFAM" id="SSF46785">
    <property type="entry name" value="Winged helix' DNA-binding domain"/>
    <property type="match status" value="1"/>
</dbReference>
<protein>
    <submittedName>
        <fullName evidence="6">LysR family cys regulon transcriptional activator</fullName>
    </submittedName>
</protein>
<dbReference type="GO" id="GO:0000976">
    <property type="term" value="F:transcription cis-regulatory region binding"/>
    <property type="evidence" value="ECO:0007669"/>
    <property type="project" value="TreeGrafter"/>
</dbReference>
<dbReference type="PRINTS" id="PR00039">
    <property type="entry name" value="HTHLYSR"/>
</dbReference>
<dbReference type="SUPFAM" id="SSF53850">
    <property type="entry name" value="Periplasmic binding protein-like II"/>
    <property type="match status" value="1"/>
</dbReference>
<evidence type="ECO:0000256" key="1">
    <source>
        <dbReference type="ARBA" id="ARBA00009437"/>
    </source>
</evidence>
<sequence length="315" mass="34670">MNFQQLRSVRETVRLGFNLTSVAQSLHTSQPGVSRQIRELEDELGVEIFVRAGKRLTGLTAPGEAVLPIVERLLTEAQNLSRVGEDYAERDSGRLSIAATHSQARYALPQVVRDFRQLYPRVTLNLHQGSPRQVAQMLLDGEADIGVATEALAQYDQLVALPCYRWTHSVVVPAGHTLLQAPGPLTLQQLAAEPVITYDAGYTGRTHIDEAFARAGVQPEVVLTAMDADVIKTYVELGLGIGIVASIAFDPERDRNLRAIDVRHLFATNLTRLAVRRGTYLRAYVYDFIQAFASPLTRAVVEQAQAEAPGADFEI</sequence>
<dbReference type="Proteomes" id="UP000293433">
    <property type="component" value="Unassembled WGS sequence"/>
</dbReference>
<evidence type="ECO:0000256" key="2">
    <source>
        <dbReference type="ARBA" id="ARBA00023015"/>
    </source>
</evidence>
<dbReference type="CDD" id="cd08413">
    <property type="entry name" value="PBP2_CysB_like"/>
    <property type="match status" value="1"/>
</dbReference>
<accession>A0A4Q7LIQ2</accession>
<dbReference type="PANTHER" id="PTHR30126:SF6">
    <property type="entry name" value="HTH-TYPE TRANSCRIPTIONAL REGULATOR CYSB-RELATED"/>
    <property type="match status" value="1"/>
</dbReference>
<dbReference type="GO" id="GO:0019344">
    <property type="term" value="P:cysteine biosynthetic process"/>
    <property type="evidence" value="ECO:0007669"/>
    <property type="project" value="TreeGrafter"/>
</dbReference>
<dbReference type="Gene3D" id="3.40.190.10">
    <property type="entry name" value="Periplasmic binding protein-like II"/>
    <property type="match status" value="2"/>
</dbReference>
<evidence type="ECO:0000313" key="6">
    <source>
        <dbReference type="EMBL" id="RZS53289.1"/>
    </source>
</evidence>
<dbReference type="Pfam" id="PF00126">
    <property type="entry name" value="HTH_1"/>
    <property type="match status" value="1"/>
</dbReference>
<dbReference type="Gene3D" id="1.10.10.10">
    <property type="entry name" value="Winged helix-like DNA-binding domain superfamily/Winged helix DNA-binding domain"/>
    <property type="match status" value="1"/>
</dbReference>
<comment type="caution">
    <text evidence="6">The sequence shown here is derived from an EMBL/GenBank/DDBJ whole genome shotgun (WGS) entry which is preliminary data.</text>
</comment>
<dbReference type="NCBIfam" id="NF009327">
    <property type="entry name" value="PRK12684.1"/>
    <property type="match status" value="1"/>
</dbReference>
<keyword evidence="7" id="KW-1185">Reference proteome</keyword>
<dbReference type="PROSITE" id="PS50931">
    <property type="entry name" value="HTH_LYSR"/>
    <property type="match status" value="1"/>
</dbReference>
<evidence type="ECO:0000256" key="3">
    <source>
        <dbReference type="ARBA" id="ARBA00023125"/>
    </source>
</evidence>
<dbReference type="InterPro" id="IPR036390">
    <property type="entry name" value="WH_DNA-bd_sf"/>
</dbReference>
<dbReference type="OrthoDB" id="5297026at2"/>
<feature type="domain" description="HTH lysR-type" evidence="5">
    <location>
        <begin position="1"/>
        <end position="59"/>
    </location>
</feature>
<dbReference type="InterPro" id="IPR037423">
    <property type="entry name" value="CysB_PBP2"/>
</dbReference>
<keyword evidence="4" id="KW-0804">Transcription</keyword>
<reference evidence="6 7" key="1">
    <citation type="submission" date="2019-02" db="EMBL/GenBank/DDBJ databases">
        <title>Genomic Encyclopedia of Type Strains, Phase IV (KMG-IV): sequencing the most valuable type-strain genomes for metagenomic binning, comparative biology and taxonomic classification.</title>
        <authorList>
            <person name="Goeker M."/>
        </authorList>
    </citation>
    <scope>NUCLEOTIDE SEQUENCE [LARGE SCALE GENOMIC DNA]</scope>
    <source>
        <strain evidence="6 7">DSM 10617</strain>
    </source>
</reference>
<dbReference type="EMBL" id="SGWV01000010">
    <property type="protein sequence ID" value="RZS53289.1"/>
    <property type="molecule type" value="Genomic_DNA"/>
</dbReference>
<keyword evidence="3" id="KW-0238">DNA-binding</keyword>
<keyword evidence="2" id="KW-0805">Transcription regulation</keyword>
<dbReference type="GO" id="GO:0003700">
    <property type="term" value="F:DNA-binding transcription factor activity"/>
    <property type="evidence" value="ECO:0007669"/>
    <property type="project" value="InterPro"/>
</dbReference>
<gene>
    <name evidence="6" type="ORF">EV685_2917</name>
</gene>
<evidence type="ECO:0000256" key="4">
    <source>
        <dbReference type="ARBA" id="ARBA00023163"/>
    </source>
</evidence>
<evidence type="ECO:0000259" key="5">
    <source>
        <dbReference type="PROSITE" id="PS50931"/>
    </source>
</evidence>
<dbReference type="AlphaFoldDB" id="A0A4Q7LIQ2"/>
<dbReference type="InterPro" id="IPR000847">
    <property type="entry name" value="LysR_HTH_N"/>
</dbReference>
<dbReference type="InterPro" id="IPR036388">
    <property type="entry name" value="WH-like_DNA-bd_sf"/>
</dbReference>
<organism evidence="6 7">
    <name type="scientific">Sphaerotilus mobilis</name>
    <dbReference type="NCBI Taxonomy" id="47994"/>
    <lineage>
        <taxon>Bacteria</taxon>
        <taxon>Pseudomonadati</taxon>
        <taxon>Pseudomonadota</taxon>
        <taxon>Betaproteobacteria</taxon>
        <taxon>Burkholderiales</taxon>
        <taxon>Sphaerotilaceae</taxon>
        <taxon>Sphaerotilus</taxon>
    </lineage>
</organism>
<comment type="similarity">
    <text evidence="1">Belongs to the LysR transcriptional regulatory family.</text>
</comment>
<evidence type="ECO:0000313" key="7">
    <source>
        <dbReference type="Proteomes" id="UP000293433"/>
    </source>
</evidence>
<dbReference type="InterPro" id="IPR005119">
    <property type="entry name" value="LysR_subst-bd"/>
</dbReference>
<dbReference type="RefSeq" id="WP_130482739.1">
    <property type="nucleotide sequence ID" value="NZ_SGWV01000010.1"/>
</dbReference>